<dbReference type="EMBL" id="MU006098">
    <property type="protein sequence ID" value="KAF2837858.1"/>
    <property type="molecule type" value="Genomic_DNA"/>
</dbReference>
<organism evidence="2 3">
    <name type="scientific">Patellaria atrata CBS 101060</name>
    <dbReference type="NCBI Taxonomy" id="1346257"/>
    <lineage>
        <taxon>Eukaryota</taxon>
        <taxon>Fungi</taxon>
        <taxon>Dikarya</taxon>
        <taxon>Ascomycota</taxon>
        <taxon>Pezizomycotina</taxon>
        <taxon>Dothideomycetes</taxon>
        <taxon>Dothideomycetes incertae sedis</taxon>
        <taxon>Patellariales</taxon>
        <taxon>Patellariaceae</taxon>
        <taxon>Patellaria</taxon>
    </lineage>
</organism>
<feature type="compositionally biased region" description="Acidic residues" evidence="1">
    <location>
        <begin position="206"/>
        <end position="223"/>
    </location>
</feature>
<gene>
    <name evidence="2" type="ORF">M501DRAFT_143366</name>
</gene>
<dbReference type="AlphaFoldDB" id="A0A9P4SA52"/>
<comment type="caution">
    <text evidence="2">The sequence shown here is derived from an EMBL/GenBank/DDBJ whole genome shotgun (WGS) entry which is preliminary data.</text>
</comment>
<name>A0A9P4SA52_9PEZI</name>
<evidence type="ECO:0000313" key="3">
    <source>
        <dbReference type="Proteomes" id="UP000799429"/>
    </source>
</evidence>
<feature type="region of interest" description="Disordered" evidence="1">
    <location>
        <begin position="681"/>
        <end position="700"/>
    </location>
</feature>
<feature type="region of interest" description="Disordered" evidence="1">
    <location>
        <begin position="1"/>
        <end position="49"/>
    </location>
</feature>
<feature type="region of interest" description="Disordered" evidence="1">
    <location>
        <begin position="205"/>
        <end position="245"/>
    </location>
</feature>
<accession>A0A9P4SA52</accession>
<sequence length="854" mass="98875">MMERKNFRKERRGRNGIQFPGLEEISPPETGTLPVRQRKQRGFQDHSCPPILLQSAQNRDWPDTVLYSIERSTQKSRRSHYDSAYYDYEPVPSPLRISMTPDKPSLDTDWKSVCPPGLDRKCYRNSFHPLWIRSQIMRHRDVHPIHGPKSPKQRRPFHSSHSQLWIPILRLKQSKSVKSEYDKMVRHKWAYERFVANQFRSLLHSEDEERDEEDLDDYEDESQEYCQESEREVLSGSTEEEDYEEERAEYIEELPEPVVPLKSTEIKPPQEERKDSAFITESEFPYTFRYKPANDPQPPNPESDMTIVTPEQVEARPQELELHSRLRRMKALSAQHKCLFSTFDDFHDSLLTRIRWGKLRTEEITNKLFDMGKPVLSDYDPLLPLYRVNKTGFQLELKDKRLDAAEYLDSKGMHSAGFLWRKYRRSFQMNDEVVQNGLRVNPHRWFRDFPTVHDDEVDSHSGLERMGHSRGDILGTHIMMGYKLEREVAWVEKLWNVLHKQHHENVQRALDLYQLHPDTNIWTLCRKNPNDSLYHLERVWRFTASLLTYRVTSLQKQLLAISKLHLQYRPRNINEAKQKALGVLRLGTCQTTILKMVHNLDSQEKNGGCRVWDCYGPQNCWDIISHITESDKVKMSFAPMSGGLPPPPQDVAMGPNGFQIQNLPIIPDFAALEALKADRENAAGGDDNDNGFKRGRMQAPSASHYKFSAVAWGAKEADDQGDISNQSLRDFSPAPWRDESDVSEGPAPKSKGADKQRAGLPGGSSRSSTPHGREADARRTSKNPYQGNQSRKDLKERKRYSRGLSENLTLPTLQQIIPKIFANLRPLPSPSMNCIMPRCLLYTNTKTSLTSTTS</sequence>
<evidence type="ECO:0000313" key="2">
    <source>
        <dbReference type="EMBL" id="KAF2837858.1"/>
    </source>
</evidence>
<feature type="region of interest" description="Disordered" evidence="1">
    <location>
        <begin position="719"/>
        <end position="798"/>
    </location>
</feature>
<dbReference type="Proteomes" id="UP000799429">
    <property type="component" value="Unassembled WGS sequence"/>
</dbReference>
<evidence type="ECO:0000256" key="1">
    <source>
        <dbReference type="SAM" id="MobiDB-lite"/>
    </source>
</evidence>
<reference evidence="2" key="1">
    <citation type="journal article" date="2020" name="Stud. Mycol.">
        <title>101 Dothideomycetes genomes: a test case for predicting lifestyles and emergence of pathogens.</title>
        <authorList>
            <person name="Haridas S."/>
            <person name="Albert R."/>
            <person name="Binder M."/>
            <person name="Bloem J."/>
            <person name="Labutti K."/>
            <person name="Salamov A."/>
            <person name="Andreopoulos B."/>
            <person name="Baker S."/>
            <person name="Barry K."/>
            <person name="Bills G."/>
            <person name="Bluhm B."/>
            <person name="Cannon C."/>
            <person name="Castanera R."/>
            <person name="Culley D."/>
            <person name="Daum C."/>
            <person name="Ezra D."/>
            <person name="Gonzalez J."/>
            <person name="Henrissat B."/>
            <person name="Kuo A."/>
            <person name="Liang C."/>
            <person name="Lipzen A."/>
            <person name="Lutzoni F."/>
            <person name="Magnuson J."/>
            <person name="Mondo S."/>
            <person name="Nolan M."/>
            <person name="Ohm R."/>
            <person name="Pangilinan J."/>
            <person name="Park H.-J."/>
            <person name="Ramirez L."/>
            <person name="Alfaro M."/>
            <person name="Sun H."/>
            <person name="Tritt A."/>
            <person name="Yoshinaga Y."/>
            <person name="Zwiers L.-H."/>
            <person name="Turgeon B."/>
            <person name="Goodwin S."/>
            <person name="Spatafora J."/>
            <person name="Crous P."/>
            <person name="Grigoriev I."/>
        </authorList>
    </citation>
    <scope>NUCLEOTIDE SEQUENCE</scope>
    <source>
        <strain evidence="2">CBS 101060</strain>
    </source>
</reference>
<feature type="compositionally biased region" description="Basic residues" evidence="1">
    <location>
        <begin position="1"/>
        <end position="14"/>
    </location>
</feature>
<protein>
    <submittedName>
        <fullName evidence="2">Uncharacterized protein</fullName>
    </submittedName>
</protein>
<keyword evidence="3" id="KW-1185">Reference proteome</keyword>
<proteinExistence type="predicted"/>